<organism evidence="3 4">
    <name type="scientific">Oryzomicrobium terrae</name>
    <dbReference type="NCBI Taxonomy" id="1735038"/>
    <lineage>
        <taxon>Bacteria</taxon>
        <taxon>Pseudomonadati</taxon>
        <taxon>Pseudomonadota</taxon>
        <taxon>Betaproteobacteria</taxon>
        <taxon>Rhodocyclales</taxon>
        <taxon>Rhodocyclaceae</taxon>
        <taxon>Oryzomicrobium</taxon>
    </lineage>
</organism>
<feature type="chain" id="PRO_5022812328" evidence="2">
    <location>
        <begin position="21"/>
        <end position="129"/>
    </location>
</feature>
<keyword evidence="4" id="KW-1185">Reference proteome</keyword>
<dbReference type="Proteomes" id="UP000323671">
    <property type="component" value="Chromosome"/>
</dbReference>
<evidence type="ECO:0000313" key="3">
    <source>
        <dbReference type="EMBL" id="QEL65437.1"/>
    </source>
</evidence>
<gene>
    <name evidence="3" type="ORF">OTERR_19610</name>
</gene>
<dbReference type="KEGG" id="otr:OTERR_19610"/>
<accession>A0A5C1EB67</accession>
<keyword evidence="2" id="KW-0732">Signal</keyword>
<name>A0A5C1EB67_9RHOO</name>
<sequence length="129" mass="13768">MNKKLLLACLLALGCSAAFAQPGPGPGPGGGPGPRGGGQRGMMDCSRAIDPALCESHRAARQQAWEACRGKYGVERRRCMQTQMVSPDCAKSPDPATCERHQKARQACQDSMGPAHMQCLRDYLAPGNR</sequence>
<dbReference type="AlphaFoldDB" id="A0A5C1EB67"/>
<evidence type="ECO:0000313" key="4">
    <source>
        <dbReference type="Proteomes" id="UP000323671"/>
    </source>
</evidence>
<dbReference type="PROSITE" id="PS51257">
    <property type="entry name" value="PROKAR_LIPOPROTEIN"/>
    <property type="match status" value="1"/>
</dbReference>
<feature type="region of interest" description="Disordered" evidence="1">
    <location>
        <begin position="21"/>
        <end position="43"/>
    </location>
</feature>
<reference evidence="3 4" key="1">
    <citation type="submission" date="2017-07" db="EMBL/GenBank/DDBJ databases">
        <title>Complete genome sequence of Oryzomicrobium terrae TPP412.</title>
        <authorList>
            <person name="Chiu L.-W."/>
            <person name="Lo K.-J."/>
            <person name="Tsai Y.-M."/>
            <person name="Lin S.-S."/>
            <person name="Kuo C.-H."/>
            <person name="Liu C.-T."/>
        </authorList>
    </citation>
    <scope>NUCLEOTIDE SEQUENCE [LARGE SCALE GENOMIC DNA]</scope>
    <source>
        <strain evidence="3 4">TPP412</strain>
    </source>
</reference>
<evidence type="ECO:0000256" key="2">
    <source>
        <dbReference type="SAM" id="SignalP"/>
    </source>
</evidence>
<feature type="signal peptide" evidence="2">
    <location>
        <begin position="1"/>
        <end position="20"/>
    </location>
</feature>
<dbReference type="EMBL" id="CP022579">
    <property type="protein sequence ID" value="QEL65437.1"/>
    <property type="molecule type" value="Genomic_DNA"/>
</dbReference>
<evidence type="ECO:0000256" key="1">
    <source>
        <dbReference type="SAM" id="MobiDB-lite"/>
    </source>
</evidence>
<dbReference type="RefSeq" id="WP_054621406.1">
    <property type="nucleotide sequence ID" value="NZ_CP022579.1"/>
</dbReference>
<protein>
    <submittedName>
        <fullName evidence="3">Uncharacterized protein</fullName>
    </submittedName>
</protein>
<proteinExistence type="predicted"/>